<protein>
    <submittedName>
        <fullName evidence="4">N-acetylmuramoyl-L-alanine amidase</fullName>
        <ecNumber evidence="4">3.5.1.28</ecNumber>
    </submittedName>
</protein>
<dbReference type="EMBL" id="CP121694">
    <property type="protein sequence ID" value="WRO22491.1"/>
    <property type="molecule type" value="Genomic_DNA"/>
</dbReference>
<dbReference type="GO" id="GO:0008745">
    <property type="term" value="F:N-acetylmuramoyl-L-alanine amidase activity"/>
    <property type="evidence" value="ECO:0007669"/>
    <property type="project" value="UniProtKB-EC"/>
</dbReference>
<dbReference type="CDD" id="cd02696">
    <property type="entry name" value="MurNAc-LAA"/>
    <property type="match status" value="1"/>
</dbReference>
<dbReference type="InterPro" id="IPR002508">
    <property type="entry name" value="MurNAc-LAA_cat"/>
</dbReference>
<dbReference type="InterPro" id="IPR001119">
    <property type="entry name" value="SLH_dom"/>
</dbReference>
<dbReference type="GO" id="GO:0009253">
    <property type="term" value="P:peptidoglycan catabolic process"/>
    <property type="evidence" value="ECO:0007669"/>
    <property type="project" value="InterPro"/>
</dbReference>
<evidence type="ECO:0000313" key="4">
    <source>
        <dbReference type="EMBL" id="WRO22491.1"/>
    </source>
</evidence>
<dbReference type="PANTHER" id="PTHR30404:SF0">
    <property type="entry name" value="N-ACETYLMURAMOYL-L-ALANINE AMIDASE AMIC"/>
    <property type="match status" value="1"/>
</dbReference>
<keyword evidence="2 4" id="KW-0378">Hydrolase</keyword>
<dbReference type="Proteomes" id="UP001329915">
    <property type="component" value="Chromosome"/>
</dbReference>
<dbReference type="GO" id="GO:0030288">
    <property type="term" value="C:outer membrane-bounded periplasmic space"/>
    <property type="evidence" value="ECO:0007669"/>
    <property type="project" value="TreeGrafter"/>
</dbReference>
<sequence length="239" mass="26273">MLIGIDPGHGGKDPGATNNVLNLQEKQVTLAISLWLKDFLQYNNLETLLTREEDVYLTLQERATMLNKAAVDYIISVHINSSTSSEPNYLSSHIIAKGGQAEQLAGKLQNALVKEMAWPDGGVQASNFYMLRETKAPAVLVELGFISNSEAAKQLQKDAVRQKLATALAKGMLQQLGKPYTEPGSRFVDIQGHWAKDSILWAVKQGLLVGISDSQFAPDQPITRAQLAVVLRRMYQQLG</sequence>
<name>A0AAU0UQK7_9FIRM</name>
<keyword evidence="5" id="KW-1185">Reference proteome</keyword>
<dbReference type="EC" id="3.5.1.28" evidence="4"/>
<organism evidence="4 5">
    <name type="scientific">Metallumcola ferriviriculae</name>
    <dbReference type="NCBI Taxonomy" id="3039180"/>
    <lineage>
        <taxon>Bacteria</taxon>
        <taxon>Bacillati</taxon>
        <taxon>Bacillota</taxon>
        <taxon>Clostridia</taxon>
        <taxon>Neomoorellales</taxon>
        <taxon>Desulfitibacteraceae</taxon>
        <taxon>Metallumcola</taxon>
    </lineage>
</organism>
<dbReference type="SUPFAM" id="SSF53187">
    <property type="entry name" value="Zn-dependent exopeptidases"/>
    <property type="match status" value="1"/>
</dbReference>
<dbReference type="Pfam" id="PF00395">
    <property type="entry name" value="SLH"/>
    <property type="match status" value="1"/>
</dbReference>
<dbReference type="Gene3D" id="3.40.630.40">
    <property type="entry name" value="Zn-dependent exopeptidases"/>
    <property type="match status" value="1"/>
</dbReference>
<dbReference type="AlphaFoldDB" id="A0AAU0UQK7"/>
<dbReference type="Pfam" id="PF01520">
    <property type="entry name" value="Amidase_3"/>
    <property type="match status" value="1"/>
</dbReference>
<dbReference type="PANTHER" id="PTHR30404">
    <property type="entry name" value="N-ACETYLMURAMOYL-L-ALANINE AMIDASE"/>
    <property type="match status" value="1"/>
</dbReference>
<evidence type="ECO:0000256" key="2">
    <source>
        <dbReference type="ARBA" id="ARBA00022801"/>
    </source>
</evidence>
<feature type="domain" description="SLH" evidence="3">
    <location>
        <begin position="182"/>
        <end position="239"/>
    </location>
</feature>
<dbReference type="SMART" id="SM00646">
    <property type="entry name" value="Ami_3"/>
    <property type="match status" value="1"/>
</dbReference>
<dbReference type="RefSeq" id="WP_366921902.1">
    <property type="nucleotide sequence ID" value="NZ_CP121694.1"/>
</dbReference>
<evidence type="ECO:0000259" key="3">
    <source>
        <dbReference type="PROSITE" id="PS51272"/>
    </source>
</evidence>
<dbReference type="InterPro" id="IPR050695">
    <property type="entry name" value="N-acetylmuramoyl_amidase_3"/>
</dbReference>
<accession>A0AAU0UQK7</accession>
<proteinExistence type="predicted"/>
<gene>
    <name evidence="4" type="ORF">MFMK1_002322</name>
</gene>
<evidence type="ECO:0000313" key="5">
    <source>
        <dbReference type="Proteomes" id="UP001329915"/>
    </source>
</evidence>
<evidence type="ECO:0000256" key="1">
    <source>
        <dbReference type="ARBA" id="ARBA00022737"/>
    </source>
</evidence>
<reference evidence="4 5" key="1">
    <citation type="submission" date="2023-04" db="EMBL/GenBank/DDBJ databases">
        <authorList>
            <person name="Hsu D."/>
        </authorList>
    </citation>
    <scope>NUCLEOTIDE SEQUENCE [LARGE SCALE GENOMIC DNA]</scope>
    <source>
        <strain evidence="4 5">MK1</strain>
    </source>
</reference>
<keyword evidence="1" id="KW-0677">Repeat</keyword>
<dbReference type="PROSITE" id="PS51272">
    <property type="entry name" value="SLH"/>
    <property type="match status" value="1"/>
</dbReference>
<dbReference type="KEGG" id="dbc:MFMK1_002322"/>